<evidence type="ECO:0000313" key="2">
    <source>
        <dbReference type="Proteomes" id="UP000188613"/>
    </source>
</evidence>
<protein>
    <submittedName>
        <fullName evidence="1">Uncharacterized protein</fullName>
    </submittedName>
</protein>
<proteinExistence type="predicted"/>
<dbReference type="AlphaFoldDB" id="A0A1V2A7T5"/>
<dbReference type="EMBL" id="MSFI01000012">
    <property type="protein sequence ID" value="OMP67007.1"/>
    <property type="molecule type" value="Genomic_DNA"/>
</dbReference>
<evidence type="ECO:0000313" key="1">
    <source>
        <dbReference type="EMBL" id="OMP67007.1"/>
    </source>
</evidence>
<gene>
    <name evidence="1" type="ORF">BTO28_08415</name>
</gene>
<organism evidence="1 2">
    <name type="scientific">Domibacillus epiphyticus</name>
    <dbReference type="NCBI Taxonomy" id="1714355"/>
    <lineage>
        <taxon>Bacteria</taxon>
        <taxon>Bacillati</taxon>
        <taxon>Bacillota</taxon>
        <taxon>Bacilli</taxon>
        <taxon>Bacillales</taxon>
        <taxon>Bacillaceae</taxon>
        <taxon>Domibacillus</taxon>
    </lineage>
</organism>
<reference evidence="1 2" key="1">
    <citation type="submission" date="2016-12" db="EMBL/GenBank/DDBJ databases">
        <title>Domibacillus sp. SAB 38T whole genome sequencing.</title>
        <authorList>
            <person name="Verma A."/>
            <person name="Ojha A.K."/>
            <person name="Krishnamurthi S."/>
        </authorList>
    </citation>
    <scope>NUCLEOTIDE SEQUENCE [LARGE SCALE GENOMIC DNA]</scope>
    <source>
        <strain evidence="1 2">SAB 38</strain>
    </source>
</reference>
<keyword evidence="2" id="KW-1185">Reference proteome</keyword>
<dbReference type="OrthoDB" id="2927021at2"/>
<name>A0A1V2A7T5_9BACI</name>
<dbReference type="Proteomes" id="UP000188613">
    <property type="component" value="Unassembled WGS sequence"/>
</dbReference>
<accession>A0A1V2A7T5</accession>
<dbReference type="RefSeq" id="WP_076765223.1">
    <property type="nucleotide sequence ID" value="NZ_MSFI01000012.1"/>
</dbReference>
<comment type="caution">
    <text evidence="1">The sequence shown here is derived from an EMBL/GenBank/DDBJ whole genome shotgun (WGS) entry which is preliminary data.</text>
</comment>
<sequence length="64" mass="7668">MSNAKFKLYYVNGENEELESQYECNDEARSFLSKRLDSNRTWIYLCRKHINLKNVVHIEVIGEK</sequence>